<sequence>MLISLHRAPAEPTTVALVLAGGQGTRLHELTAREAKPALWFAGRRRLVDFTMANLHRSGIGRVIVATQSRPATLSRHLMQHWASVFADGGFRLAEGPLVTGRAEGYRGTAEVALANLPAIEAAGATEVLIVAGDLVQDMDYQPLIAAHRASAAGVTILAHSGANAAGTRIEAGENGLVLALGQSAAQPGQGPVSSGVYVFDTRWLADALRQDAQDPASVHDIERSILPRAVAEAAAQVWQGDMAEPPYWRDIDTLDAYRLAQLDFMSNPPCRLPALPGAFHPAAMTESSDLLQFGLRLVSGGIELRAPRWQADKPSRWAMLDGSVVLPGGRIAPGVRLTQAIVGAGTVVPEGLVVGEDPDEDARWFRRTDQGTVLVTTQMLARRAADRPRPVSGIVRALTQRRAAL</sequence>
<dbReference type="GO" id="GO:0005978">
    <property type="term" value="P:glycogen biosynthetic process"/>
    <property type="evidence" value="ECO:0007669"/>
    <property type="project" value="UniProtKB-KW"/>
</dbReference>
<dbReference type="EMBL" id="CP076363">
    <property type="protein sequence ID" value="QWK92633.1"/>
    <property type="molecule type" value="Genomic_DNA"/>
</dbReference>
<evidence type="ECO:0000259" key="9">
    <source>
        <dbReference type="Pfam" id="PF00483"/>
    </source>
</evidence>
<dbReference type="InterPro" id="IPR005836">
    <property type="entry name" value="ADP_Glu_pyroP_CS"/>
</dbReference>
<name>A0A975S424_9RHOB</name>
<keyword evidence="6" id="KW-0067">ATP-binding</keyword>
<dbReference type="AlphaFoldDB" id="A0A975S424"/>
<comment type="similarity">
    <text evidence="1">Belongs to the bacterial/plant glucose-1-phosphate adenylyltransferase family.</text>
</comment>
<dbReference type="GO" id="GO:0005524">
    <property type="term" value="F:ATP binding"/>
    <property type="evidence" value="ECO:0007669"/>
    <property type="project" value="UniProtKB-KW"/>
</dbReference>
<keyword evidence="7" id="KW-0320">Glycogen biosynthesis</keyword>
<evidence type="ECO:0000256" key="3">
    <source>
        <dbReference type="ARBA" id="ARBA00022679"/>
    </source>
</evidence>
<dbReference type="KEGG" id="gfu:KM031_19880"/>
<keyword evidence="12" id="KW-1185">Reference proteome</keyword>
<proteinExistence type="inferred from homology"/>
<geneLocation type="plasmid" evidence="11 12">
    <name>p2</name>
</geneLocation>
<evidence type="ECO:0000256" key="2">
    <source>
        <dbReference type="ARBA" id="ARBA00022600"/>
    </source>
</evidence>
<evidence type="ECO:0000256" key="1">
    <source>
        <dbReference type="ARBA" id="ARBA00010443"/>
    </source>
</evidence>
<keyword evidence="4" id="KW-0548">Nucleotidyltransferase</keyword>
<feature type="domain" description="Glucose-1-phosphate adenylyltransferase/Bifunctional protein GlmU-like C-terminal hexapeptide" evidence="10">
    <location>
        <begin position="317"/>
        <end position="376"/>
    </location>
</feature>
<dbReference type="Pfam" id="PF24894">
    <property type="entry name" value="Hexapep_GlmU"/>
    <property type="match status" value="1"/>
</dbReference>
<accession>A0A975S424</accession>
<keyword evidence="8" id="KW-0119">Carbohydrate metabolism</keyword>
<dbReference type="Proteomes" id="UP000679352">
    <property type="component" value="Plasmid p2"/>
</dbReference>
<evidence type="ECO:0000256" key="6">
    <source>
        <dbReference type="ARBA" id="ARBA00022840"/>
    </source>
</evidence>
<evidence type="ECO:0000259" key="10">
    <source>
        <dbReference type="Pfam" id="PF24894"/>
    </source>
</evidence>
<evidence type="ECO:0000313" key="11">
    <source>
        <dbReference type="EMBL" id="QWK92633.1"/>
    </source>
</evidence>
<dbReference type="Gene3D" id="3.90.550.10">
    <property type="entry name" value="Spore Coat Polysaccharide Biosynthesis Protein SpsA, Chain A"/>
    <property type="match status" value="1"/>
</dbReference>
<dbReference type="PANTHER" id="PTHR43523:SF2">
    <property type="entry name" value="GLUCOSE-1-PHOSPHATE ADENYLYLTRANSFERASE"/>
    <property type="match status" value="1"/>
</dbReference>
<keyword evidence="11" id="KW-0614">Plasmid</keyword>
<dbReference type="SUPFAM" id="SSF53448">
    <property type="entry name" value="Nucleotide-diphospho-sugar transferases"/>
    <property type="match status" value="1"/>
</dbReference>
<keyword evidence="3 11" id="KW-0808">Transferase</keyword>
<dbReference type="InterPro" id="IPR056818">
    <property type="entry name" value="GlmU/GlgC-like_hexapep"/>
</dbReference>
<dbReference type="PANTHER" id="PTHR43523">
    <property type="entry name" value="GLUCOSE-1-PHOSPHATE ADENYLYLTRANSFERASE-RELATED"/>
    <property type="match status" value="1"/>
</dbReference>
<evidence type="ECO:0000256" key="7">
    <source>
        <dbReference type="ARBA" id="ARBA00023056"/>
    </source>
</evidence>
<reference evidence="11" key="1">
    <citation type="submission" date="2021-06" db="EMBL/GenBank/DDBJ databases">
        <authorList>
            <person name="Lee C.-S."/>
            <person name="Jin L."/>
        </authorList>
    </citation>
    <scope>NUCLEOTIDE SEQUENCE</scope>
    <source>
        <strain evidence="11">Con5</strain>
        <plasmid evidence="11">p2</plasmid>
    </source>
</reference>
<dbReference type="InterPro" id="IPR011831">
    <property type="entry name" value="ADP-Glc_PPase"/>
</dbReference>
<dbReference type="GO" id="GO:0008878">
    <property type="term" value="F:glucose-1-phosphate adenylyltransferase activity"/>
    <property type="evidence" value="ECO:0007669"/>
    <property type="project" value="InterPro"/>
</dbReference>
<evidence type="ECO:0000313" key="12">
    <source>
        <dbReference type="Proteomes" id="UP000679352"/>
    </source>
</evidence>
<evidence type="ECO:0000256" key="5">
    <source>
        <dbReference type="ARBA" id="ARBA00022741"/>
    </source>
</evidence>
<feature type="domain" description="Nucleotidyl transferase" evidence="9">
    <location>
        <begin position="16"/>
        <end position="264"/>
    </location>
</feature>
<dbReference type="InterPro" id="IPR029044">
    <property type="entry name" value="Nucleotide-diphossugar_trans"/>
</dbReference>
<dbReference type="InterPro" id="IPR005835">
    <property type="entry name" value="NTP_transferase_dom"/>
</dbReference>
<evidence type="ECO:0000256" key="4">
    <source>
        <dbReference type="ARBA" id="ARBA00022695"/>
    </source>
</evidence>
<dbReference type="PROSITE" id="PS00808">
    <property type="entry name" value="ADP_GLC_PYROPHOSPH_1"/>
    <property type="match status" value="1"/>
</dbReference>
<dbReference type="RefSeq" id="WP_215505619.1">
    <property type="nucleotide sequence ID" value="NZ_CP076363.1"/>
</dbReference>
<organism evidence="11 12">
    <name type="scientific">Gemmobacter fulvus</name>
    <dbReference type="NCBI Taxonomy" id="2840474"/>
    <lineage>
        <taxon>Bacteria</taxon>
        <taxon>Pseudomonadati</taxon>
        <taxon>Pseudomonadota</taxon>
        <taxon>Alphaproteobacteria</taxon>
        <taxon>Rhodobacterales</taxon>
        <taxon>Paracoccaceae</taxon>
        <taxon>Gemmobacter</taxon>
    </lineage>
</organism>
<protein>
    <submittedName>
        <fullName evidence="11">NTP transferase domain-containing protein</fullName>
    </submittedName>
</protein>
<dbReference type="Gene3D" id="2.160.10.10">
    <property type="entry name" value="Hexapeptide repeat proteins"/>
    <property type="match status" value="1"/>
</dbReference>
<gene>
    <name evidence="11" type="ORF">KM031_19880</name>
</gene>
<evidence type="ECO:0000256" key="8">
    <source>
        <dbReference type="ARBA" id="ARBA00023277"/>
    </source>
</evidence>
<keyword evidence="5" id="KW-0547">Nucleotide-binding</keyword>
<dbReference type="Pfam" id="PF00483">
    <property type="entry name" value="NTP_transferase"/>
    <property type="match status" value="1"/>
</dbReference>
<keyword evidence="2" id="KW-0321">Glycogen metabolism</keyword>